<dbReference type="GO" id="GO:0017154">
    <property type="term" value="F:semaphorin receptor activity"/>
    <property type="evidence" value="ECO:0007669"/>
    <property type="project" value="InterPro"/>
</dbReference>
<evidence type="ECO:0000259" key="2">
    <source>
        <dbReference type="Pfam" id="PF00053"/>
    </source>
</evidence>
<dbReference type="OrthoDB" id="6417648at2759"/>
<gene>
    <name evidence="4" type="ORF">EB796_004294</name>
</gene>
<dbReference type="Proteomes" id="UP000593567">
    <property type="component" value="Unassembled WGS sequence"/>
</dbReference>
<dbReference type="InterPro" id="IPR014756">
    <property type="entry name" value="Ig_E-set"/>
</dbReference>
<dbReference type="Gene3D" id="2.60.40.10">
    <property type="entry name" value="Immunoglobulins"/>
    <property type="match status" value="1"/>
</dbReference>
<evidence type="ECO:0000259" key="3">
    <source>
        <dbReference type="Pfam" id="PF01833"/>
    </source>
</evidence>
<feature type="compositionally biased region" description="Low complexity" evidence="1">
    <location>
        <begin position="368"/>
        <end position="377"/>
    </location>
</feature>
<evidence type="ECO:0000256" key="1">
    <source>
        <dbReference type="SAM" id="MobiDB-lite"/>
    </source>
</evidence>
<feature type="region of interest" description="Disordered" evidence="1">
    <location>
        <begin position="345"/>
        <end position="402"/>
    </location>
</feature>
<dbReference type="InterPro" id="IPR002049">
    <property type="entry name" value="LE_dom"/>
</dbReference>
<dbReference type="AlphaFoldDB" id="A0A7J7KHM3"/>
<name>A0A7J7KHM3_BUGNE</name>
<proteinExistence type="predicted"/>
<dbReference type="CDD" id="cd00055">
    <property type="entry name" value="EGF_Lam"/>
    <property type="match status" value="2"/>
</dbReference>
<feature type="domain" description="Laminin EGF-like" evidence="2">
    <location>
        <begin position="127"/>
        <end position="160"/>
    </location>
</feature>
<dbReference type="InterPro" id="IPR031148">
    <property type="entry name" value="Plexin"/>
</dbReference>
<feature type="compositionally biased region" description="Low complexity" evidence="1">
    <location>
        <begin position="347"/>
        <end position="357"/>
    </location>
</feature>
<dbReference type="PANTHER" id="PTHR22625">
    <property type="entry name" value="PLEXIN"/>
    <property type="match status" value="1"/>
</dbReference>
<keyword evidence="5" id="KW-1185">Reference proteome</keyword>
<sequence length="402" mass="43547">MVCFSRFYIPILTPADVGEYLNDAYSSTQLHIHLIGHTSAVDAARKENWYSISNLRIYGRPHCGGNPYQLLPGPAVNMSNYYQFTKTGYKFYECTCPPGISGDQCEQCTNSPGVFRYTKRLGVCADCACSDLSISKQCDAFTGQCPCEGAVDVELAGRQCHWYIDEIDPKYGPKAGGTAITFSGGYFGKGDLMVEINDVKQKLSVKGSERNLSSTPYLGVALPNETSTVGFTAKLVNSTIDLGPQTLYYSFEYRPNPILEDIYPRTTILSGGTNLTVVGEHLDSVAYPEMVVYLTQRGVPIGRLLTRCDVIESDEMVCRVVDLSISIPYLNGDKQALPANNVSFPVSSSSTTSSTTTLPANNVSFPVSSSSTTSSTTGGVARKKRQVTTPADSDDVGKANIL</sequence>
<dbReference type="GO" id="GO:0005886">
    <property type="term" value="C:plasma membrane"/>
    <property type="evidence" value="ECO:0007669"/>
    <property type="project" value="TreeGrafter"/>
</dbReference>
<dbReference type="Pfam" id="PF00053">
    <property type="entry name" value="EGF_laminin"/>
    <property type="match status" value="2"/>
</dbReference>
<feature type="compositionally biased region" description="Polar residues" evidence="1">
    <location>
        <begin position="358"/>
        <end position="367"/>
    </location>
</feature>
<accession>A0A7J7KHM3</accession>
<dbReference type="Pfam" id="PF01833">
    <property type="entry name" value="TIG"/>
    <property type="match status" value="1"/>
</dbReference>
<reference evidence="4" key="1">
    <citation type="submission" date="2020-06" db="EMBL/GenBank/DDBJ databases">
        <title>Draft genome of Bugula neritina, a colonial animal packing powerful symbionts and potential medicines.</title>
        <authorList>
            <person name="Rayko M."/>
        </authorList>
    </citation>
    <scope>NUCLEOTIDE SEQUENCE [LARGE SCALE GENOMIC DNA]</scope>
    <source>
        <strain evidence="4">Kwan_BN1</strain>
    </source>
</reference>
<dbReference type="InterPro" id="IPR013783">
    <property type="entry name" value="Ig-like_fold"/>
</dbReference>
<dbReference type="InterPro" id="IPR002909">
    <property type="entry name" value="IPT_dom"/>
</dbReference>
<evidence type="ECO:0000313" key="4">
    <source>
        <dbReference type="EMBL" id="KAF6037401.1"/>
    </source>
</evidence>
<feature type="domain" description="IPT/TIG" evidence="3">
    <location>
        <begin position="164"/>
        <end position="210"/>
    </location>
</feature>
<organism evidence="4 5">
    <name type="scientific">Bugula neritina</name>
    <name type="common">Brown bryozoan</name>
    <name type="synonym">Sertularia neritina</name>
    <dbReference type="NCBI Taxonomy" id="10212"/>
    <lineage>
        <taxon>Eukaryota</taxon>
        <taxon>Metazoa</taxon>
        <taxon>Spiralia</taxon>
        <taxon>Lophotrochozoa</taxon>
        <taxon>Bryozoa</taxon>
        <taxon>Gymnolaemata</taxon>
        <taxon>Cheilostomatida</taxon>
        <taxon>Flustrina</taxon>
        <taxon>Buguloidea</taxon>
        <taxon>Bugulidae</taxon>
        <taxon>Bugula</taxon>
    </lineage>
</organism>
<evidence type="ECO:0000313" key="5">
    <source>
        <dbReference type="Proteomes" id="UP000593567"/>
    </source>
</evidence>
<dbReference type="GO" id="GO:0030334">
    <property type="term" value="P:regulation of cell migration"/>
    <property type="evidence" value="ECO:0007669"/>
    <property type="project" value="TreeGrafter"/>
</dbReference>
<protein>
    <submittedName>
        <fullName evidence="4">MET</fullName>
    </submittedName>
</protein>
<dbReference type="GO" id="GO:0002116">
    <property type="term" value="C:semaphorin receptor complex"/>
    <property type="evidence" value="ECO:0007669"/>
    <property type="project" value="TreeGrafter"/>
</dbReference>
<feature type="domain" description="Laminin EGF-like" evidence="2">
    <location>
        <begin position="92"/>
        <end position="110"/>
    </location>
</feature>
<dbReference type="Gene3D" id="2.170.300.10">
    <property type="entry name" value="Tie2 ligand-binding domain superfamily"/>
    <property type="match status" value="1"/>
</dbReference>
<dbReference type="EMBL" id="VXIV02000579">
    <property type="protein sequence ID" value="KAF6037401.1"/>
    <property type="molecule type" value="Genomic_DNA"/>
</dbReference>
<dbReference type="SUPFAM" id="SSF81296">
    <property type="entry name" value="E set domains"/>
    <property type="match status" value="1"/>
</dbReference>
<dbReference type="PANTHER" id="PTHR22625:SF61">
    <property type="entry name" value="HEPATOCYTE GROWTH FACTOR RECEPTOR"/>
    <property type="match status" value="1"/>
</dbReference>
<comment type="caution">
    <text evidence="4">The sequence shown here is derived from an EMBL/GenBank/DDBJ whole genome shotgun (WGS) entry which is preliminary data.</text>
</comment>